<evidence type="ECO:0000313" key="2">
    <source>
        <dbReference type="EMBL" id="RKO91452.1"/>
    </source>
</evidence>
<gene>
    <name evidence="2" type="ORF">BDK51DRAFT_34812</name>
</gene>
<proteinExistence type="predicted"/>
<protein>
    <submittedName>
        <fullName evidence="2">Uncharacterized protein</fullName>
    </submittedName>
</protein>
<dbReference type="EMBL" id="KZ995059">
    <property type="protein sequence ID" value="RKO91452.1"/>
    <property type="molecule type" value="Genomic_DNA"/>
</dbReference>
<feature type="non-terminal residue" evidence="2">
    <location>
        <position position="158"/>
    </location>
</feature>
<dbReference type="Proteomes" id="UP000269721">
    <property type="component" value="Unassembled WGS sequence"/>
</dbReference>
<evidence type="ECO:0000256" key="1">
    <source>
        <dbReference type="SAM" id="MobiDB-lite"/>
    </source>
</evidence>
<accession>A0A4P9WGJ0</accession>
<organism evidence="2 3">
    <name type="scientific">Blyttiomyces helicus</name>
    <dbReference type="NCBI Taxonomy" id="388810"/>
    <lineage>
        <taxon>Eukaryota</taxon>
        <taxon>Fungi</taxon>
        <taxon>Fungi incertae sedis</taxon>
        <taxon>Chytridiomycota</taxon>
        <taxon>Chytridiomycota incertae sedis</taxon>
        <taxon>Chytridiomycetes</taxon>
        <taxon>Chytridiomycetes incertae sedis</taxon>
        <taxon>Blyttiomyces</taxon>
    </lineage>
</organism>
<dbReference type="AlphaFoldDB" id="A0A4P9WGJ0"/>
<feature type="region of interest" description="Disordered" evidence="1">
    <location>
        <begin position="1"/>
        <end position="20"/>
    </location>
</feature>
<evidence type="ECO:0000313" key="3">
    <source>
        <dbReference type="Proteomes" id="UP000269721"/>
    </source>
</evidence>
<name>A0A4P9WGJ0_9FUNG</name>
<feature type="region of interest" description="Disordered" evidence="1">
    <location>
        <begin position="61"/>
        <end position="81"/>
    </location>
</feature>
<sequence length="158" mass="17950">MNFLDFPLHPKSKAAMPPNNSPQQLTDLVATLQLECEVVTNARGPFQNKLDKLDADEKARRLFDDQERVPQNGGRNTRRPRVGLSTLFPWSATSAEEIPDTEEGVLRLELAQLWPRVMIAAKSPDLSRRPLMNGPMKEMAQRFADRGDLTLEVERRTQ</sequence>
<reference evidence="3" key="1">
    <citation type="journal article" date="2018" name="Nat. Microbiol.">
        <title>Leveraging single-cell genomics to expand the fungal tree of life.</title>
        <authorList>
            <person name="Ahrendt S.R."/>
            <person name="Quandt C.A."/>
            <person name="Ciobanu D."/>
            <person name="Clum A."/>
            <person name="Salamov A."/>
            <person name="Andreopoulos B."/>
            <person name="Cheng J.F."/>
            <person name="Woyke T."/>
            <person name="Pelin A."/>
            <person name="Henrissat B."/>
            <person name="Reynolds N.K."/>
            <person name="Benny G.L."/>
            <person name="Smith M.E."/>
            <person name="James T.Y."/>
            <person name="Grigoriev I.V."/>
        </authorList>
    </citation>
    <scope>NUCLEOTIDE SEQUENCE [LARGE SCALE GENOMIC DNA]</scope>
</reference>
<keyword evidence="3" id="KW-1185">Reference proteome</keyword>